<evidence type="ECO:0000313" key="5">
    <source>
        <dbReference type="EMBL" id="SEP60107.1"/>
    </source>
</evidence>
<dbReference type="CDD" id="cd17259">
    <property type="entry name" value="RMtype1_S_StySKI-TRD2-CR2_like"/>
    <property type="match status" value="1"/>
</dbReference>
<comment type="similarity">
    <text evidence="1">Belongs to the type-I restriction system S methylase family.</text>
</comment>
<dbReference type="SUPFAM" id="SSF116734">
    <property type="entry name" value="DNA methylase specificity domain"/>
    <property type="match status" value="2"/>
</dbReference>
<sequence>MNKLPEGWAKCQLADIGLIVTGKTPSTKEPKFYGGTIPFIKPGDLDNAGPIVKTETCLTEAGLAEVPILPPKSIVVTCIGNLGKIGITTRNSATNQQINSVVPVPEVEPQYLFHYCRILRPWLEENSSATTISIINKGIFSSAPVLLPPLAEQTRIAQKLDELLAQVDTLKARIDGIPALLKRFRQSVLAAAVSGRLTEDLVKENSCQTQQRDLSYTSCTAFEGRAKISKFVDIFEIISGPAFKKAQYSLAGSKLLQIANVSYGKVVWDIKNFIPLDLAEEEKRFELAEGDIVMALNRPITNNTLKVAKIGLSDLPATLYQRVARFRLIDENIFNKDFLFIFFKTDQFMKKVQSELQGSDQPYINTSSLKDFEISLPSLEEQTEIVRRVEQLFTFADQLEAKVKTAQARVDQLTQSILAKAFRGELVPQDPNDEPASVLLERIKAQRAAEPKAKRGKKKAESV</sequence>
<dbReference type="AlphaFoldDB" id="A0A9X8M8N5"/>
<feature type="domain" description="Type I restriction modification DNA specificity" evidence="4">
    <location>
        <begin position="5"/>
        <end position="177"/>
    </location>
</feature>
<evidence type="ECO:0000256" key="2">
    <source>
        <dbReference type="ARBA" id="ARBA00022747"/>
    </source>
</evidence>
<gene>
    <name evidence="5" type="ORF">SAMN05216409_101235</name>
</gene>
<dbReference type="PANTHER" id="PTHR43140">
    <property type="entry name" value="TYPE-1 RESTRICTION ENZYME ECOKI SPECIFICITY PROTEIN"/>
    <property type="match status" value="1"/>
</dbReference>
<protein>
    <submittedName>
        <fullName evidence="5">Type I restriction enzyme, S subunit</fullName>
    </submittedName>
</protein>
<organism evidence="5 6">
    <name type="scientific">Pseudomonas lutea</name>
    <dbReference type="NCBI Taxonomy" id="243924"/>
    <lineage>
        <taxon>Bacteria</taxon>
        <taxon>Pseudomonadati</taxon>
        <taxon>Pseudomonadota</taxon>
        <taxon>Gammaproteobacteria</taxon>
        <taxon>Pseudomonadales</taxon>
        <taxon>Pseudomonadaceae</taxon>
        <taxon>Pseudomonas</taxon>
    </lineage>
</organism>
<evidence type="ECO:0000259" key="4">
    <source>
        <dbReference type="Pfam" id="PF01420"/>
    </source>
</evidence>
<dbReference type="GeneID" id="300265238"/>
<dbReference type="InterPro" id="IPR051212">
    <property type="entry name" value="Type-I_RE_S_subunit"/>
</dbReference>
<dbReference type="PANTHER" id="PTHR43140:SF1">
    <property type="entry name" value="TYPE I RESTRICTION ENZYME ECOKI SPECIFICITY SUBUNIT"/>
    <property type="match status" value="1"/>
</dbReference>
<accession>A0A9X8M8N5</accession>
<feature type="domain" description="Type I restriction modification DNA specificity" evidence="4">
    <location>
        <begin position="229"/>
        <end position="404"/>
    </location>
</feature>
<dbReference type="GO" id="GO:0003677">
    <property type="term" value="F:DNA binding"/>
    <property type="evidence" value="ECO:0007669"/>
    <property type="project" value="UniProtKB-KW"/>
</dbReference>
<dbReference type="RefSeq" id="WP_159435088.1">
    <property type="nucleotide sequence ID" value="NZ_FOEV01000001.1"/>
</dbReference>
<dbReference type="InterPro" id="IPR000055">
    <property type="entry name" value="Restrct_endonuc_typeI_TRD"/>
</dbReference>
<evidence type="ECO:0000313" key="6">
    <source>
        <dbReference type="Proteomes" id="UP000183210"/>
    </source>
</evidence>
<dbReference type="Gene3D" id="3.90.220.20">
    <property type="entry name" value="DNA methylase specificity domains"/>
    <property type="match status" value="2"/>
</dbReference>
<keyword evidence="3" id="KW-0238">DNA-binding</keyword>
<proteinExistence type="inferred from homology"/>
<dbReference type="EMBL" id="FOEV01000001">
    <property type="protein sequence ID" value="SEP60107.1"/>
    <property type="molecule type" value="Genomic_DNA"/>
</dbReference>
<keyword evidence="2" id="KW-0680">Restriction system</keyword>
<dbReference type="Pfam" id="PF01420">
    <property type="entry name" value="Methylase_S"/>
    <property type="match status" value="2"/>
</dbReference>
<dbReference type="InterPro" id="IPR044946">
    <property type="entry name" value="Restrct_endonuc_typeI_TRD_sf"/>
</dbReference>
<comment type="caution">
    <text evidence="5">The sequence shown here is derived from an EMBL/GenBank/DDBJ whole genome shotgun (WGS) entry which is preliminary data.</text>
</comment>
<dbReference type="Proteomes" id="UP000183210">
    <property type="component" value="Unassembled WGS sequence"/>
</dbReference>
<name>A0A9X8M8N5_9PSED</name>
<dbReference type="GO" id="GO:0009307">
    <property type="term" value="P:DNA restriction-modification system"/>
    <property type="evidence" value="ECO:0007669"/>
    <property type="project" value="UniProtKB-KW"/>
</dbReference>
<reference evidence="5 6" key="1">
    <citation type="submission" date="2016-10" db="EMBL/GenBank/DDBJ databases">
        <authorList>
            <person name="Varghese N."/>
            <person name="Submissions S."/>
        </authorList>
    </citation>
    <scope>NUCLEOTIDE SEQUENCE [LARGE SCALE GENOMIC DNA]</scope>
    <source>
        <strain evidence="5 6">LMG 21974</strain>
    </source>
</reference>
<dbReference type="CDD" id="cd17293">
    <property type="entry name" value="RMtype1_S_Ppo21ORF8840P_TRD1-CR1_like"/>
    <property type="match status" value="1"/>
</dbReference>
<evidence type="ECO:0000256" key="1">
    <source>
        <dbReference type="ARBA" id="ARBA00010923"/>
    </source>
</evidence>
<evidence type="ECO:0000256" key="3">
    <source>
        <dbReference type="ARBA" id="ARBA00023125"/>
    </source>
</evidence>